<dbReference type="PROSITE" id="PS00732">
    <property type="entry name" value="RIBOSOMAL_S16"/>
    <property type="match status" value="1"/>
</dbReference>
<proteinExistence type="inferred from homology"/>
<dbReference type="GO" id="GO:0006412">
    <property type="term" value="P:translation"/>
    <property type="evidence" value="ECO:0007669"/>
    <property type="project" value="InterPro"/>
</dbReference>
<dbReference type="InterPro" id="IPR020592">
    <property type="entry name" value="Ribosomal_bS16_CS"/>
</dbReference>
<keyword evidence="2 4" id="KW-0689">Ribosomal protein</keyword>
<reference evidence="4" key="1">
    <citation type="journal article" date="2019" name="Genome Biol. Evol.">
        <title>Plastid Genomes and Proteins Illuminate the Evolution of Eustigmatophyte Algae and Their Bacterial Endosymbionts.</title>
        <authorList>
            <person name="Sevcikova T."/>
            <person name="Yurchenko T."/>
            <person name="Fawley K.P."/>
            <person name="Amaral R."/>
            <person name="Strnad H."/>
            <person name="Santos L.M."/>
            <person name="Fawley M.W."/>
            <person name="Elias M."/>
        </authorList>
    </citation>
    <scope>NUCLEOTIDE SEQUENCE</scope>
</reference>
<dbReference type="EMBL" id="MK281455">
    <property type="protein sequence ID" value="QAA11751.1"/>
    <property type="molecule type" value="Genomic_DNA"/>
</dbReference>
<dbReference type="InterPro" id="IPR000307">
    <property type="entry name" value="Ribosomal_bS16"/>
</dbReference>
<accession>A0A451FMV5</accession>
<dbReference type="GeneID" id="38947907"/>
<dbReference type="Pfam" id="PF00886">
    <property type="entry name" value="Ribosomal_S16"/>
    <property type="match status" value="1"/>
</dbReference>
<dbReference type="PANTHER" id="PTHR12919:SF20">
    <property type="entry name" value="SMALL RIBOSOMAL SUBUNIT PROTEIN BS16M"/>
    <property type="match status" value="1"/>
</dbReference>
<evidence type="ECO:0000256" key="3">
    <source>
        <dbReference type="ARBA" id="ARBA00023274"/>
    </source>
</evidence>
<dbReference type="GO" id="GO:0015935">
    <property type="term" value="C:small ribosomal subunit"/>
    <property type="evidence" value="ECO:0007669"/>
    <property type="project" value="TreeGrafter"/>
</dbReference>
<dbReference type="NCBIfam" id="TIGR00002">
    <property type="entry name" value="S16"/>
    <property type="match status" value="1"/>
</dbReference>
<dbReference type="HAMAP" id="MF_00385">
    <property type="entry name" value="Ribosomal_bS16"/>
    <property type="match status" value="1"/>
</dbReference>
<dbReference type="Gene3D" id="3.30.1320.10">
    <property type="match status" value="1"/>
</dbReference>
<evidence type="ECO:0000313" key="4">
    <source>
        <dbReference type="EMBL" id="QAA11751.1"/>
    </source>
</evidence>
<comment type="similarity">
    <text evidence="1">Belongs to the bacterial ribosomal protein bS16 family.</text>
</comment>
<dbReference type="PANTHER" id="PTHR12919">
    <property type="entry name" value="30S RIBOSOMAL PROTEIN S16"/>
    <property type="match status" value="1"/>
</dbReference>
<evidence type="ECO:0000256" key="1">
    <source>
        <dbReference type="ARBA" id="ARBA00006668"/>
    </source>
</evidence>
<dbReference type="SUPFAM" id="SSF54565">
    <property type="entry name" value="Ribosomal protein S16"/>
    <property type="match status" value="1"/>
</dbReference>
<dbReference type="AlphaFoldDB" id="A0A451FMV5"/>
<dbReference type="RefSeq" id="YP_009550821.1">
    <property type="nucleotide sequence ID" value="NC_040297.1"/>
</dbReference>
<organism evidence="4">
    <name type="scientific">Eustigmatophyceae sp. Mont 10/10-1w</name>
    <dbReference type="NCBI Taxonomy" id="2506145"/>
    <lineage>
        <taxon>Eukaryota</taxon>
        <taxon>Sar</taxon>
        <taxon>Stramenopiles</taxon>
        <taxon>Ochrophyta</taxon>
        <taxon>Eustigmatophyceae</taxon>
    </lineage>
</organism>
<keyword evidence="3" id="KW-0687">Ribonucleoprotein</keyword>
<sequence length="87" mass="10019">MLRIRLKRCGRKHAPSYRIVLAPSRARRDGKAIEELGYYNPLRNQLEYKKERILVRIQQGAKPSQTVKNFLIKAGVLSKTGKILVES</sequence>
<dbReference type="GO" id="GO:0005737">
    <property type="term" value="C:cytoplasm"/>
    <property type="evidence" value="ECO:0007669"/>
    <property type="project" value="UniProtKB-ARBA"/>
</dbReference>
<protein>
    <submittedName>
        <fullName evidence="4">Ribosomal protein S16</fullName>
    </submittedName>
</protein>
<dbReference type="GO" id="GO:0003735">
    <property type="term" value="F:structural constituent of ribosome"/>
    <property type="evidence" value="ECO:0007669"/>
    <property type="project" value="InterPro"/>
</dbReference>
<geneLocation type="plastid" evidence="4"/>
<gene>
    <name evidence="4" type="primary">rps16</name>
</gene>
<dbReference type="InterPro" id="IPR023803">
    <property type="entry name" value="Ribosomal_bS16_dom_sf"/>
</dbReference>
<name>A0A451FMV5_9STRA</name>
<evidence type="ECO:0000256" key="2">
    <source>
        <dbReference type="ARBA" id="ARBA00022980"/>
    </source>
</evidence>
<keyword evidence="4" id="KW-0934">Plastid</keyword>